<reference evidence="1" key="1">
    <citation type="submission" date="2022-04" db="EMBL/GenBank/DDBJ databases">
        <title>Genome of the entomopathogenic fungus Entomophthora muscae.</title>
        <authorList>
            <person name="Elya C."/>
            <person name="Lovett B.R."/>
            <person name="Lee E."/>
            <person name="Macias A.M."/>
            <person name="Hajek A.E."/>
            <person name="De Bivort B.L."/>
            <person name="Kasson M.T."/>
            <person name="De Fine Licht H.H."/>
            <person name="Stajich J.E."/>
        </authorList>
    </citation>
    <scope>NUCLEOTIDE SEQUENCE</scope>
    <source>
        <strain evidence="1">Berkeley</strain>
    </source>
</reference>
<dbReference type="Proteomes" id="UP001165960">
    <property type="component" value="Unassembled WGS sequence"/>
</dbReference>
<name>A0ACC2UHY3_9FUNG</name>
<accession>A0ACC2UHY3</accession>
<evidence type="ECO:0000313" key="1">
    <source>
        <dbReference type="EMBL" id="KAJ9086111.1"/>
    </source>
</evidence>
<keyword evidence="2" id="KW-1185">Reference proteome</keyword>
<organism evidence="1 2">
    <name type="scientific">Entomophthora muscae</name>
    <dbReference type="NCBI Taxonomy" id="34485"/>
    <lineage>
        <taxon>Eukaryota</taxon>
        <taxon>Fungi</taxon>
        <taxon>Fungi incertae sedis</taxon>
        <taxon>Zoopagomycota</taxon>
        <taxon>Entomophthoromycotina</taxon>
        <taxon>Entomophthoromycetes</taxon>
        <taxon>Entomophthorales</taxon>
        <taxon>Entomophthoraceae</taxon>
        <taxon>Entomophthora</taxon>
    </lineage>
</organism>
<protein>
    <submittedName>
        <fullName evidence="1">Uncharacterized protein</fullName>
    </submittedName>
</protein>
<comment type="caution">
    <text evidence="1">The sequence shown here is derived from an EMBL/GenBank/DDBJ whole genome shotgun (WGS) entry which is preliminary data.</text>
</comment>
<evidence type="ECO:0000313" key="2">
    <source>
        <dbReference type="Proteomes" id="UP001165960"/>
    </source>
</evidence>
<gene>
    <name evidence="1" type="ORF">DSO57_1007515</name>
</gene>
<dbReference type="EMBL" id="QTSX02000732">
    <property type="protein sequence ID" value="KAJ9086111.1"/>
    <property type="molecule type" value="Genomic_DNA"/>
</dbReference>
<sequence length="165" mass="18875">MKSWFEKADKSMSKMWTKLKGKGQDRIWPLDTKRSETFSDKLYRSTPFNEFASSNPNPQRSTRAKSLPEADIREIPKFQTLRRGSTCTATVVQINPNRTSSNQLKLYDSDAGLEYAKFRIKQTQDFDTMLRAGFPKSAMAKDQEFLTTDDTLFISLTPSVAEAKL</sequence>
<proteinExistence type="predicted"/>